<dbReference type="Proteomes" id="UP000009046">
    <property type="component" value="Unassembled WGS sequence"/>
</dbReference>
<dbReference type="InParanoid" id="E0VVG2"/>
<evidence type="ECO:0000313" key="3">
    <source>
        <dbReference type="Proteomes" id="UP000009046"/>
    </source>
</evidence>
<dbReference type="RefSeq" id="XP_002430106.1">
    <property type="nucleotide sequence ID" value="XM_002430061.1"/>
</dbReference>
<dbReference type="KEGG" id="phu:Phum_PHUM463160"/>
<dbReference type="AlphaFoldDB" id="E0VVG2"/>
<gene>
    <name evidence="2" type="primary">8238473</name>
    <name evidence="1" type="ORF">Phum_PHUM463160</name>
</gene>
<accession>E0VVG2</accession>
<dbReference type="InterPro" id="IPR039190">
    <property type="entry name" value="TTC14"/>
</dbReference>
<dbReference type="STRING" id="121224.E0VVG2"/>
<dbReference type="OrthoDB" id="1914839at2759"/>
<reference evidence="1" key="2">
    <citation type="submission" date="2007-04" db="EMBL/GenBank/DDBJ databases">
        <title>The genome of the human body louse.</title>
        <authorList>
            <consortium name="The Human Body Louse Genome Consortium"/>
            <person name="Kirkness E."/>
            <person name="Walenz B."/>
            <person name="Hass B."/>
            <person name="Bruggner R."/>
            <person name="Strausberg R."/>
        </authorList>
    </citation>
    <scope>NUCLEOTIDE SEQUENCE</scope>
    <source>
        <strain evidence="1">USDA</strain>
    </source>
</reference>
<sequence>MNGNSVDKDVLIQSINFHGQQLHKLCEGNHRLNEILLKTSPQKINYHDFNARQKHLNFQDRGKRLKLQEFIVKNATVLFDESFTAQPPENRSKITVDESFYAAVPPFETFCNADKESKIKRFFESIIGVKILLVEGERPHVVADLGIKAVLPISNVNTPQPLLMGDFVRVTVLEIVPEADKLVIGEATLYTDPVPSIYKSV</sequence>
<keyword evidence="3" id="KW-1185">Reference proteome</keyword>
<dbReference type="HOGENOM" id="CLU_1361890_0_0_1"/>
<dbReference type="VEuPathDB" id="VectorBase:PHUM463160"/>
<dbReference type="EnsemblMetazoa" id="PHUM463160-RA">
    <property type="protein sequence ID" value="PHUM463160-PA"/>
    <property type="gene ID" value="PHUM463160"/>
</dbReference>
<dbReference type="PANTHER" id="PTHR23184">
    <property type="entry name" value="TETRATRICOPEPTIDE REPEAT PROTEIN 14"/>
    <property type="match status" value="1"/>
</dbReference>
<dbReference type="GeneID" id="8238473"/>
<dbReference type="EMBL" id="AAZO01005639">
    <property type="status" value="NOT_ANNOTATED_CDS"/>
    <property type="molecule type" value="Genomic_DNA"/>
</dbReference>
<evidence type="ECO:0000313" key="1">
    <source>
        <dbReference type="EMBL" id="EEB17368.1"/>
    </source>
</evidence>
<dbReference type="PANTHER" id="PTHR23184:SF9">
    <property type="entry name" value="TETRATRICOPEPTIDE REPEAT PROTEIN 14"/>
    <property type="match status" value="1"/>
</dbReference>
<dbReference type="EMBL" id="DS235811">
    <property type="protein sequence ID" value="EEB17368.1"/>
    <property type="molecule type" value="Genomic_DNA"/>
</dbReference>
<protein>
    <recommendedName>
        <fullName evidence="4">S1 motif domain-containing protein</fullName>
    </recommendedName>
</protein>
<name>E0VVG2_PEDHC</name>
<proteinExistence type="predicted"/>
<evidence type="ECO:0008006" key="4">
    <source>
        <dbReference type="Google" id="ProtNLM"/>
    </source>
</evidence>
<reference evidence="2" key="3">
    <citation type="submission" date="2021-02" db="UniProtKB">
        <authorList>
            <consortium name="EnsemblMetazoa"/>
        </authorList>
    </citation>
    <scope>IDENTIFICATION</scope>
    <source>
        <strain evidence="2">USDA</strain>
    </source>
</reference>
<dbReference type="eggNOG" id="ENOG502QPJ1">
    <property type="taxonomic scope" value="Eukaryota"/>
</dbReference>
<reference evidence="1" key="1">
    <citation type="submission" date="2007-04" db="EMBL/GenBank/DDBJ databases">
        <title>Annotation of Pediculus humanus corporis strain USDA.</title>
        <authorList>
            <person name="Kirkness E."/>
            <person name="Hannick L."/>
            <person name="Hass B."/>
            <person name="Bruggner R."/>
            <person name="Lawson D."/>
            <person name="Bidwell S."/>
            <person name="Joardar V."/>
            <person name="Caler E."/>
            <person name="Walenz B."/>
            <person name="Inman J."/>
            <person name="Schobel S."/>
            <person name="Galinsky K."/>
            <person name="Amedeo P."/>
            <person name="Strausberg R."/>
        </authorList>
    </citation>
    <scope>NUCLEOTIDE SEQUENCE</scope>
    <source>
        <strain evidence="1">USDA</strain>
    </source>
</reference>
<organism>
    <name type="scientific">Pediculus humanus subsp. corporis</name>
    <name type="common">Body louse</name>
    <dbReference type="NCBI Taxonomy" id="121224"/>
    <lineage>
        <taxon>Eukaryota</taxon>
        <taxon>Metazoa</taxon>
        <taxon>Ecdysozoa</taxon>
        <taxon>Arthropoda</taxon>
        <taxon>Hexapoda</taxon>
        <taxon>Insecta</taxon>
        <taxon>Pterygota</taxon>
        <taxon>Neoptera</taxon>
        <taxon>Paraneoptera</taxon>
        <taxon>Psocodea</taxon>
        <taxon>Troctomorpha</taxon>
        <taxon>Phthiraptera</taxon>
        <taxon>Anoplura</taxon>
        <taxon>Pediculidae</taxon>
        <taxon>Pediculus</taxon>
    </lineage>
</organism>
<evidence type="ECO:0000313" key="2">
    <source>
        <dbReference type="EnsemblMetazoa" id="PHUM463160-PA"/>
    </source>
</evidence>
<dbReference type="CTD" id="8238473"/>